<evidence type="ECO:0000313" key="2">
    <source>
        <dbReference type="Proteomes" id="UP000193435"/>
    </source>
</evidence>
<reference evidence="1 2" key="1">
    <citation type="submission" date="2017-04" db="EMBL/GenBank/DDBJ databases">
        <authorList>
            <person name="Afonso C.L."/>
            <person name="Miller P.J."/>
            <person name="Scott M.A."/>
            <person name="Spackman E."/>
            <person name="Goraichik I."/>
            <person name="Dimitrov K.M."/>
            <person name="Suarez D.L."/>
            <person name="Swayne D.E."/>
        </authorList>
    </citation>
    <scope>NUCLEOTIDE SEQUENCE [LARGE SCALE GENOMIC DNA]</scope>
    <source>
        <strain evidence="1 2">LMG26642</strain>
    </source>
</reference>
<sequence length="66" mass="7500">MKFGLRKPSIKKSISARTTGRAKRAFKKAVIPGYGKKGMGWIKNPKKAAYNKVYKKTSFSIFDLFK</sequence>
<evidence type="ECO:0008006" key="3">
    <source>
        <dbReference type="Google" id="ProtNLM"/>
    </source>
</evidence>
<dbReference type="AlphaFoldDB" id="A0A1X7NFB3"/>
<name>A0A1X7NFB3_9LACT</name>
<dbReference type="RefSeq" id="WP_085559903.1">
    <property type="nucleotide sequence ID" value="NZ_FOAH01000003.1"/>
</dbReference>
<organism evidence="1 2">
    <name type="scientific">Carnobacterium iners</name>
    <dbReference type="NCBI Taxonomy" id="1073423"/>
    <lineage>
        <taxon>Bacteria</taxon>
        <taxon>Bacillati</taxon>
        <taxon>Bacillota</taxon>
        <taxon>Bacilli</taxon>
        <taxon>Lactobacillales</taxon>
        <taxon>Carnobacteriaceae</taxon>
        <taxon>Carnobacterium</taxon>
    </lineage>
</organism>
<accession>A0A1X7NFB3</accession>
<evidence type="ECO:0000313" key="1">
    <source>
        <dbReference type="EMBL" id="SMH35548.1"/>
    </source>
</evidence>
<dbReference type="Proteomes" id="UP000193435">
    <property type="component" value="Unassembled WGS sequence"/>
</dbReference>
<dbReference type="EMBL" id="FXBJ01000002">
    <property type="protein sequence ID" value="SMH35548.1"/>
    <property type="molecule type" value="Genomic_DNA"/>
</dbReference>
<proteinExistence type="predicted"/>
<gene>
    <name evidence="1" type="ORF">SAMN04488700_1806</name>
</gene>
<dbReference type="OrthoDB" id="9816323at2"/>
<keyword evidence="2" id="KW-1185">Reference proteome</keyword>
<protein>
    <recommendedName>
        <fullName evidence="3">Phage protein</fullName>
    </recommendedName>
</protein>